<keyword evidence="24" id="KW-1185">Reference proteome</keyword>
<dbReference type="InterPro" id="IPR027934">
    <property type="entry name" value="CES_Znf_RING"/>
</dbReference>
<dbReference type="Gene3D" id="3.90.550.10">
    <property type="entry name" value="Spore Coat Polysaccharide Biosynthesis Protein SpsA, Chain A"/>
    <property type="match status" value="1"/>
</dbReference>
<evidence type="ECO:0000256" key="14">
    <source>
        <dbReference type="ARBA" id="ARBA00023136"/>
    </source>
</evidence>
<reference evidence="23" key="1">
    <citation type="submission" date="2023-10" db="EMBL/GenBank/DDBJ databases">
        <authorList>
            <person name="Domelevo Entfellner J.-B."/>
        </authorList>
    </citation>
    <scope>NUCLEOTIDE SEQUENCE</scope>
</reference>
<dbReference type="GO" id="GO:0016760">
    <property type="term" value="F:cellulose synthase (UDP-forming) activity"/>
    <property type="evidence" value="ECO:0007669"/>
    <property type="project" value="UniProtKB-EC"/>
</dbReference>
<dbReference type="SUPFAM" id="SSF53448">
    <property type="entry name" value="Nucleotide-diphospho-sugar transferases"/>
    <property type="match status" value="1"/>
</dbReference>
<protein>
    <recommendedName>
        <fullName evidence="21">Cellulose synthase</fullName>
        <ecNumber evidence="21">2.4.1.12</ecNumber>
    </recommendedName>
</protein>
<keyword evidence="12 21" id="KW-0135">Cellulose biosynthesis</keyword>
<keyword evidence="13 21" id="KW-1133">Transmembrane helix</keyword>
<dbReference type="EMBL" id="OY731402">
    <property type="protein sequence ID" value="CAJ1958647.1"/>
    <property type="molecule type" value="Genomic_DNA"/>
</dbReference>
<comment type="cofactor">
    <cofactor evidence="1">
        <name>Mn(2+)</name>
        <dbReference type="ChEBI" id="CHEBI:29035"/>
    </cofactor>
</comment>
<keyword evidence="16 21" id="KW-0961">Cell wall biogenesis/degradation</keyword>
<dbReference type="SUPFAM" id="SSF57850">
    <property type="entry name" value="RING/U-box"/>
    <property type="match status" value="1"/>
</dbReference>
<dbReference type="GO" id="GO:0071555">
    <property type="term" value="P:cell wall organization"/>
    <property type="evidence" value="ECO:0007669"/>
    <property type="project" value="UniProtKB-KW"/>
</dbReference>
<feature type="binding site" evidence="19">
    <location>
        <position position="329"/>
    </location>
    <ligand>
        <name>UDP-alpha-D-glucose</name>
        <dbReference type="ChEBI" id="CHEBI:58885"/>
    </ligand>
</feature>
<feature type="transmembrane region" description="Helical" evidence="21">
    <location>
        <begin position="887"/>
        <end position="915"/>
    </location>
</feature>
<keyword evidence="15" id="KW-0464">Manganese</keyword>
<evidence type="ECO:0000256" key="2">
    <source>
        <dbReference type="ARBA" id="ARBA00004651"/>
    </source>
</evidence>
<keyword evidence="9 21" id="KW-0479">Metal-binding</keyword>
<dbReference type="InterPro" id="IPR013083">
    <property type="entry name" value="Znf_RING/FYVE/PHD"/>
</dbReference>
<feature type="transmembrane region" description="Helical" evidence="21">
    <location>
        <begin position="936"/>
        <end position="959"/>
    </location>
</feature>
<dbReference type="EC" id="2.4.1.12" evidence="21"/>
<feature type="transmembrane region" description="Helical" evidence="21">
    <location>
        <begin position="965"/>
        <end position="987"/>
    </location>
</feature>
<evidence type="ECO:0000256" key="21">
    <source>
        <dbReference type="RuleBase" id="RU361116"/>
    </source>
</evidence>
<evidence type="ECO:0000256" key="8">
    <source>
        <dbReference type="ARBA" id="ARBA00022692"/>
    </source>
</evidence>
<keyword evidence="10 21" id="KW-0863">Zinc-finger</keyword>
<feature type="binding site" evidence="19">
    <location>
        <position position="499"/>
    </location>
    <ligand>
        <name>UDP-alpha-D-glucose</name>
        <dbReference type="ChEBI" id="CHEBI:58885"/>
    </ligand>
</feature>
<keyword evidence="8 21" id="KW-0812">Transmembrane</keyword>
<feature type="transmembrane region" description="Helical" evidence="21">
    <location>
        <begin position="817"/>
        <end position="838"/>
    </location>
</feature>
<evidence type="ECO:0000256" key="4">
    <source>
        <dbReference type="ARBA" id="ARBA00007548"/>
    </source>
</evidence>
<dbReference type="PANTHER" id="PTHR13301">
    <property type="entry name" value="X-BOX TRANSCRIPTION FACTOR-RELATED"/>
    <property type="match status" value="1"/>
</dbReference>
<dbReference type="Gramene" id="rna-AYBTSS11_LOCUS17854">
    <property type="protein sequence ID" value="CAJ1958647.1"/>
    <property type="gene ID" value="gene-AYBTSS11_LOCUS17854"/>
</dbReference>
<keyword evidence="11 21" id="KW-0862">Zinc</keyword>
<proteinExistence type="inferred from homology"/>
<feature type="transmembrane region" description="Helical" evidence="21">
    <location>
        <begin position="236"/>
        <end position="254"/>
    </location>
</feature>
<evidence type="ECO:0000256" key="6">
    <source>
        <dbReference type="ARBA" id="ARBA00022676"/>
    </source>
</evidence>
<dbReference type="FunFam" id="3.30.40.10:FF:000031">
    <property type="entry name" value="Cellulose synthase"/>
    <property type="match status" value="1"/>
</dbReference>
<keyword evidence="5 21" id="KW-1003">Cell membrane</keyword>
<comment type="subcellular location">
    <subcellularLocation>
        <location evidence="2 21">Cell membrane</location>
        <topology evidence="2 21">Multi-pass membrane protein</topology>
    </subcellularLocation>
</comment>
<feature type="active site" evidence="18">
    <location>
        <position position="739"/>
    </location>
</feature>
<evidence type="ECO:0000256" key="16">
    <source>
        <dbReference type="ARBA" id="ARBA00023316"/>
    </source>
</evidence>
<evidence type="ECO:0000256" key="9">
    <source>
        <dbReference type="ARBA" id="ARBA00022723"/>
    </source>
</evidence>
<gene>
    <name evidence="23" type="ORF">AYBTSS11_LOCUS17854</name>
</gene>
<feature type="transmembrane region" description="Helical" evidence="21">
    <location>
        <begin position="999"/>
        <end position="1019"/>
    </location>
</feature>
<evidence type="ECO:0000256" key="15">
    <source>
        <dbReference type="ARBA" id="ARBA00023211"/>
    </source>
</evidence>
<feature type="binding site" evidence="20">
    <location>
        <position position="500"/>
    </location>
    <ligand>
        <name>Mn(2+)</name>
        <dbReference type="ChEBI" id="CHEBI:29035"/>
    </ligand>
</feature>
<name>A0AA86SP78_9FABA</name>
<comment type="similarity">
    <text evidence="4 21">Belongs to the glycosyltransferase 2 family. Plant cellulose synthase subfamily.</text>
</comment>
<feature type="transmembrane region" description="Helical" evidence="21">
    <location>
        <begin position="850"/>
        <end position="867"/>
    </location>
</feature>
<evidence type="ECO:0000256" key="17">
    <source>
        <dbReference type="ARBA" id="ARBA00048682"/>
    </source>
</evidence>
<dbReference type="GO" id="GO:0008270">
    <property type="term" value="F:zinc ion binding"/>
    <property type="evidence" value="ECO:0007669"/>
    <property type="project" value="UniProtKB-KW"/>
</dbReference>
<dbReference type="GO" id="GO:0030244">
    <property type="term" value="P:cellulose biosynthetic process"/>
    <property type="evidence" value="ECO:0007669"/>
    <property type="project" value="UniProtKB-KW"/>
</dbReference>
<evidence type="ECO:0000256" key="12">
    <source>
        <dbReference type="ARBA" id="ARBA00022916"/>
    </source>
</evidence>
<evidence type="ECO:0000256" key="1">
    <source>
        <dbReference type="ARBA" id="ARBA00001936"/>
    </source>
</evidence>
<dbReference type="AlphaFoldDB" id="A0AA86SP78"/>
<feature type="binding site" evidence="19">
    <location>
        <position position="328"/>
    </location>
    <ligand>
        <name>UDP-alpha-D-glucose</name>
        <dbReference type="ChEBI" id="CHEBI:58885"/>
    </ligand>
</feature>
<comment type="pathway">
    <text evidence="3 21">Glycan metabolism; plant cellulose biosynthesis.</text>
</comment>
<dbReference type="Proteomes" id="UP001189624">
    <property type="component" value="Chromosome 5"/>
</dbReference>
<dbReference type="GO" id="GO:0005886">
    <property type="term" value="C:plasma membrane"/>
    <property type="evidence" value="ECO:0007669"/>
    <property type="project" value="UniProtKB-SubCell"/>
</dbReference>
<accession>A0AA86SP78</accession>
<keyword evidence="7 21" id="KW-0808">Transferase</keyword>
<sequence length="1039" mass="118315">METNFGLVAGSHNSNEFIIIRQDGDFGQRRLKELEGKTCQLCGDDVGLNAEGDLFVACNECAFPVCKSCYEYERREGNQVCPQCKTRFKRLKGCARVEGDEEEDDVDDLDNEFDFDGPNKQHFNTSMSHQEQDEETCEEHRALVPSSSTTLSIEMVSLQARSMDPSKDLAAYGYGSVAWKERMEIWKQRQVELGNERKENDKEDPNNLVDDDTEFLIMDEGRQPLSRKLSVPSSQINPYRMVIVIRLVVLGFFFHYRVMNPVEHAYALWLVSIICEIWFTLSWILDQFPKWLPVMRETYLDRLSLRQEGKPSQLSPIDIFVIRMDPLKEPPLVAANTVLSILSMDYPAEKVTCYVSDDGAAMLTFEVLSETCEFAKKWVPFCKKFSIEPRAPEWYFAEKINYLNDKVHPSSVKERRAMKREYEEFRVRINSLVAKSRKVPEEGWTMQDGTPWPGNNVRDHPGMIQVFLGETGGYDMDGKELPRLVYVSREKRPKFNDQKKAGALNALVRVSAVLSNAPFVLNLDYDHYINNSKVIREAMCFMMDPLLGKRVSYVQFSQRFDGIDGDKQYANQTNGFFDINMKGLDGIQGPTYVGTGCVFRRQALYGFDSPRKEKPPTKTCNCWPKWCCCMGKKKKKKKLKKPKFEIMENGHSKVHSEAALVEGIEDETSAHISNPKLAKKFGQSPIFIASTQLVDGETLQHGNLASKLTEAIHVISCGYEEKTEWGKEVGWIYGSVTEDILTGFKMHCHGWRSIYCIPQRPGFKVSSPRYLSNGLQQVFQWALGSMEIFMSKHCPLWYGYGGGLKWLQRISYINSILYPWTSIPLVVYCTLPAVCLLTGKFIIPELSNTAGMWFVSLFFCMFTTSVLEMKWSGVTVDELWRNEQFWVIGGVSAHFLAVFLGMFKVLAGVNTNFIVTSKADDEKESSDMFSLNWTTLLIIPTTLLILNIIAVVAGVSNAINNGFEAWGSLLGKLVFSLWVILHLYPFLKGMVGRHNRTPTIVIVWAILLATFFSVLWVKIDPFLPKSDGPILEECGLDCN</sequence>
<evidence type="ECO:0000256" key="13">
    <source>
        <dbReference type="ARBA" id="ARBA00022989"/>
    </source>
</evidence>
<evidence type="ECO:0000256" key="10">
    <source>
        <dbReference type="ARBA" id="ARBA00022771"/>
    </source>
</evidence>
<dbReference type="Pfam" id="PF03552">
    <property type="entry name" value="Cellulose_synt"/>
    <property type="match status" value="1"/>
</dbReference>
<evidence type="ECO:0000313" key="23">
    <source>
        <dbReference type="EMBL" id="CAJ1958647.1"/>
    </source>
</evidence>
<dbReference type="InterPro" id="IPR005150">
    <property type="entry name" value="Cellulose_synth"/>
</dbReference>
<keyword evidence="14 21" id="KW-0472">Membrane</keyword>
<feature type="binding site" evidence="19">
    <location>
        <position position="358"/>
    </location>
    <ligand>
        <name>UDP-alpha-D-glucose</name>
        <dbReference type="ChEBI" id="CHEBI:58885"/>
    </ligand>
</feature>
<evidence type="ECO:0000256" key="19">
    <source>
        <dbReference type="PIRSR" id="PIRSR605150-2"/>
    </source>
</evidence>
<evidence type="ECO:0000259" key="22">
    <source>
        <dbReference type="Pfam" id="PF14569"/>
    </source>
</evidence>
<evidence type="ECO:0000313" key="24">
    <source>
        <dbReference type="Proteomes" id="UP001189624"/>
    </source>
</evidence>
<evidence type="ECO:0000256" key="5">
    <source>
        <dbReference type="ARBA" id="ARBA00022475"/>
    </source>
</evidence>
<dbReference type="InterPro" id="IPR029044">
    <property type="entry name" value="Nucleotide-diphossugar_trans"/>
</dbReference>
<feature type="binding site" evidence="20">
    <location>
        <position position="524"/>
    </location>
    <ligand>
        <name>Mn(2+)</name>
        <dbReference type="ChEBI" id="CHEBI:29035"/>
    </ligand>
</feature>
<comment type="cofactor">
    <cofactor evidence="21">
        <name>Zn(2+)</name>
        <dbReference type="ChEBI" id="CHEBI:29105"/>
    </cofactor>
    <text evidence="21">Binds 2 Zn(2+) ions per subunit.</text>
</comment>
<comment type="catalytic activity">
    <reaction evidence="17 21">
        <text>[(1-&gt;4)-beta-D-glucosyl](n) + UDP-alpha-D-glucose = [(1-&gt;4)-beta-D-glucosyl](n+1) + UDP + H(+)</text>
        <dbReference type="Rhea" id="RHEA:19929"/>
        <dbReference type="Rhea" id="RHEA-COMP:10033"/>
        <dbReference type="Rhea" id="RHEA-COMP:10034"/>
        <dbReference type="ChEBI" id="CHEBI:15378"/>
        <dbReference type="ChEBI" id="CHEBI:18246"/>
        <dbReference type="ChEBI" id="CHEBI:58223"/>
        <dbReference type="ChEBI" id="CHEBI:58885"/>
        <dbReference type="EC" id="2.4.1.12"/>
    </reaction>
</comment>
<evidence type="ECO:0000256" key="11">
    <source>
        <dbReference type="ARBA" id="ARBA00022833"/>
    </source>
</evidence>
<feature type="transmembrane region" description="Helical" evidence="21">
    <location>
        <begin position="266"/>
        <end position="285"/>
    </location>
</feature>
<evidence type="ECO:0000256" key="7">
    <source>
        <dbReference type="ARBA" id="ARBA00022679"/>
    </source>
</evidence>
<dbReference type="CDD" id="cd16617">
    <property type="entry name" value="mRING-HC-C4C4_CesA"/>
    <property type="match status" value="1"/>
</dbReference>
<evidence type="ECO:0000256" key="3">
    <source>
        <dbReference type="ARBA" id="ARBA00004768"/>
    </source>
</evidence>
<keyword evidence="6 21" id="KW-0328">Glycosyltransferase</keyword>
<dbReference type="Gene3D" id="3.30.40.10">
    <property type="entry name" value="Zinc/RING finger domain, C3HC4 (zinc finger)"/>
    <property type="match status" value="1"/>
</dbReference>
<feature type="active site" evidence="18">
    <location>
        <position position="358"/>
    </location>
</feature>
<organism evidence="23 24">
    <name type="scientific">Sphenostylis stenocarpa</name>
    <dbReference type="NCBI Taxonomy" id="92480"/>
    <lineage>
        <taxon>Eukaryota</taxon>
        <taxon>Viridiplantae</taxon>
        <taxon>Streptophyta</taxon>
        <taxon>Embryophyta</taxon>
        <taxon>Tracheophyta</taxon>
        <taxon>Spermatophyta</taxon>
        <taxon>Magnoliopsida</taxon>
        <taxon>eudicotyledons</taxon>
        <taxon>Gunneridae</taxon>
        <taxon>Pentapetalae</taxon>
        <taxon>rosids</taxon>
        <taxon>fabids</taxon>
        <taxon>Fabales</taxon>
        <taxon>Fabaceae</taxon>
        <taxon>Papilionoideae</taxon>
        <taxon>50 kb inversion clade</taxon>
        <taxon>NPAAA clade</taxon>
        <taxon>indigoferoid/millettioid clade</taxon>
        <taxon>Phaseoleae</taxon>
        <taxon>Sphenostylis</taxon>
    </lineage>
</organism>
<dbReference type="Pfam" id="PF14569">
    <property type="entry name" value="zf-UDP"/>
    <property type="match status" value="1"/>
</dbReference>
<evidence type="ECO:0000256" key="20">
    <source>
        <dbReference type="PIRSR" id="PIRSR605150-3"/>
    </source>
</evidence>
<feature type="domain" description="Cellulose synthase RING-type zinc finger" evidence="22">
    <location>
        <begin position="30"/>
        <end position="106"/>
    </location>
</feature>
<evidence type="ECO:0000256" key="18">
    <source>
        <dbReference type="PIRSR" id="PIRSR605150-1"/>
    </source>
</evidence>